<feature type="transmembrane region" description="Helical" evidence="19">
    <location>
        <begin position="43"/>
        <end position="62"/>
    </location>
</feature>
<evidence type="ECO:0000256" key="13">
    <source>
        <dbReference type="ARBA" id="ARBA00054965"/>
    </source>
</evidence>
<evidence type="ECO:0000256" key="11">
    <source>
        <dbReference type="ARBA" id="ARBA00023180"/>
    </source>
</evidence>
<feature type="transmembrane region" description="Helical" evidence="19">
    <location>
        <begin position="12"/>
        <end position="31"/>
    </location>
</feature>
<dbReference type="FunFam" id="1.20.1070.10:FF:000128">
    <property type="entry name" value="Seven TM Receptor"/>
    <property type="match status" value="1"/>
</dbReference>
<feature type="transmembrane region" description="Helical" evidence="19">
    <location>
        <begin position="223"/>
        <end position="245"/>
    </location>
</feature>
<evidence type="ECO:0000256" key="12">
    <source>
        <dbReference type="ARBA" id="ARBA00023273"/>
    </source>
</evidence>
<dbReference type="EMBL" id="CADEPM010000001">
    <property type="protein sequence ID" value="CAB3398623.1"/>
    <property type="molecule type" value="Genomic_DNA"/>
</dbReference>
<evidence type="ECO:0000256" key="7">
    <source>
        <dbReference type="ARBA" id="ARBA00022989"/>
    </source>
</evidence>
<dbReference type="PANTHER" id="PTHR22943">
    <property type="entry name" value="7-TRANSMEMBRANE DOMAIN RECEPTOR C.ELEGANS"/>
    <property type="match status" value="1"/>
</dbReference>
<evidence type="ECO:0000256" key="17">
    <source>
        <dbReference type="ARBA" id="ARBA00078653"/>
    </source>
</evidence>
<evidence type="ECO:0000256" key="14">
    <source>
        <dbReference type="ARBA" id="ARBA00061678"/>
    </source>
</evidence>
<comment type="caution">
    <text evidence="20">The sequence shown here is derived from an EMBL/GenBank/DDBJ whole genome shotgun (WGS) entry which is preliminary data.</text>
</comment>
<dbReference type="Pfam" id="PF10326">
    <property type="entry name" value="7TM_GPCR_Str"/>
    <property type="match status" value="1"/>
</dbReference>
<name>A0A8S1EF38_9PELO</name>
<dbReference type="GO" id="GO:0006935">
    <property type="term" value="P:chemotaxis"/>
    <property type="evidence" value="ECO:0007669"/>
    <property type="project" value="UniProtKB-KW"/>
</dbReference>
<dbReference type="AlphaFoldDB" id="A0A8S1EF38"/>
<dbReference type="InterPro" id="IPR019428">
    <property type="entry name" value="7TM_GPCR_serpentine_rcpt_Str"/>
</dbReference>
<keyword evidence="12" id="KW-0966">Cell projection</keyword>
<evidence type="ECO:0000256" key="1">
    <source>
        <dbReference type="ARBA" id="ARBA00004272"/>
    </source>
</evidence>
<keyword evidence="7 19" id="KW-1133">Transmembrane helix</keyword>
<organism evidence="20 21">
    <name type="scientific">Caenorhabditis bovis</name>
    <dbReference type="NCBI Taxonomy" id="2654633"/>
    <lineage>
        <taxon>Eukaryota</taxon>
        <taxon>Metazoa</taxon>
        <taxon>Ecdysozoa</taxon>
        <taxon>Nematoda</taxon>
        <taxon>Chromadorea</taxon>
        <taxon>Rhabditida</taxon>
        <taxon>Rhabditina</taxon>
        <taxon>Rhabditomorpha</taxon>
        <taxon>Rhabditoidea</taxon>
        <taxon>Rhabditidae</taxon>
        <taxon>Peloderinae</taxon>
        <taxon>Caenorhabditis</taxon>
    </lineage>
</organism>
<keyword evidence="4" id="KW-0716">Sensory transduction</keyword>
<dbReference type="SUPFAM" id="SSF81321">
    <property type="entry name" value="Family A G protein-coupled receptor-like"/>
    <property type="match status" value="1"/>
</dbReference>
<keyword evidence="6" id="KW-0552">Olfaction</keyword>
<keyword evidence="2" id="KW-1003">Cell membrane</keyword>
<keyword evidence="11" id="KW-0325">Glycoprotein</keyword>
<dbReference type="OrthoDB" id="5792363at2759"/>
<keyword evidence="9 19" id="KW-0472">Membrane</keyword>
<keyword evidence="3" id="KW-0145">Chemotaxis</keyword>
<gene>
    <name evidence="20" type="ORF">CBOVIS_LOCUS1875</name>
</gene>
<comment type="subcellular location">
    <subcellularLocation>
        <location evidence="1">Cell projection</location>
        <location evidence="1">Cilium membrane</location>
        <topology evidence="1">Multi-pass membrane protein</topology>
    </subcellularLocation>
</comment>
<comment type="similarity">
    <text evidence="14">Belongs to the nematode receptor-like protein str family.</text>
</comment>
<dbReference type="GO" id="GO:0042048">
    <property type="term" value="P:olfactory behavior"/>
    <property type="evidence" value="ECO:0007669"/>
    <property type="project" value="TreeGrafter"/>
</dbReference>
<proteinExistence type="inferred from homology"/>
<comment type="function">
    <text evidence="13">An odorant receptor which affects chemotaxis to the volatile odorant diacetyl. Specifies AWA neuronal cell fate via the odr-7 pathway.</text>
</comment>
<evidence type="ECO:0000256" key="19">
    <source>
        <dbReference type="SAM" id="Phobius"/>
    </source>
</evidence>
<dbReference type="GO" id="GO:0038022">
    <property type="term" value="F:G protein-coupled olfactory receptor activity"/>
    <property type="evidence" value="ECO:0007669"/>
    <property type="project" value="TreeGrafter"/>
</dbReference>
<evidence type="ECO:0000256" key="18">
    <source>
        <dbReference type="ARBA" id="ARBA00082489"/>
    </source>
</evidence>
<feature type="transmembrane region" description="Helical" evidence="19">
    <location>
        <begin position="266"/>
        <end position="294"/>
    </location>
</feature>
<evidence type="ECO:0000256" key="9">
    <source>
        <dbReference type="ARBA" id="ARBA00023136"/>
    </source>
</evidence>
<dbReference type="Proteomes" id="UP000494206">
    <property type="component" value="Unassembled WGS sequence"/>
</dbReference>
<keyword evidence="10" id="KW-0675">Receptor</keyword>
<evidence type="ECO:0000256" key="3">
    <source>
        <dbReference type="ARBA" id="ARBA00022500"/>
    </source>
</evidence>
<protein>
    <recommendedName>
        <fullName evidence="16">Serpentine receptor class r-10</fullName>
    </recommendedName>
    <alternativeName>
        <fullName evidence="17">Odorant response abnormal protein 10</fullName>
    </alternativeName>
    <alternativeName>
        <fullName evidence="18">Olfactory receptor 10</fullName>
    </alternativeName>
</protein>
<evidence type="ECO:0000256" key="15">
    <source>
        <dbReference type="ARBA" id="ARBA00064300"/>
    </source>
</evidence>
<feature type="transmembrane region" description="Helical" evidence="19">
    <location>
        <begin position="90"/>
        <end position="111"/>
    </location>
</feature>
<keyword evidence="8" id="KW-0969">Cilium</keyword>
<evidence type="ECO:0000313" key="21">
    <source>
        <dbReference type="Proteomes" id="UP000494206"/>
    </source>
</evidence>
<evidence type="ECO:0000256" key="4">
    <source>
        <dbReference type="ARBA" id="ARBA00022606"/>
    </source>
</evidence>
<keyword evidence="5 19" id="KW-0812">Transmembrane</keyword>
<evidence type="ECO:0000256" key="5">
    <source>
        <dbReference type="ARBA" id="ARBA00022692"/>
    </source>
</evidence>
<keyword evidence="21" id="KW-1185">Reference proteome</keyword>
<evidence type="ECO:0000256" key="2">
    <source>
        <dbReference type="ARBA" id="ARBA00022475"/>
    </source>
</evidence>
<evidence type="ECO:0000256" key="8">
    <source>
        <dbReference type="ARBA" id="ARBA00023069"/>
    </source>
</evidence>
<evidence type="ECO:0000313" key="20">
    <source>
        <dbReference type="EMBL" id="CAB3398623.1"/>
    </source>
</evidence>
<dbReference type="PANTHER" id="PTHR22943:SF248">
    <property type="entry name" value="SEVEN TM RECEPTOR"/>
    <property type="match status" value="1"/>
</dbReference>
<reference evidence="20 21" key="1">
    <citation type="submission" date="2020-04" db="EMBL/GenBank/DDBJ databases">
        <authorList>
            <person name="Laetsch R D."/>
            <person name="Stevens L."/>
            <person name="Kumar S."/>
            <person name="Blaxter L. M."/>
        </authorList>
    </citation>
    <scope>NUCLEOTIDE SEQUENCE [LARGE SCALE GENOMIC DNA]</scope>
</reference>
<evidence type="ECO:0000256" key="6">
    <source>
        <dbReference type="ARBA" id="ARBA00022725"/>
    </source>
</evidence>
<comment type="subunit">
    <text evidence="15">Interacts with odr-4.</text>
</comment>
<sequence>MITFNEFRASSQIIFGIIAIVTNIYLLLLIHFRSPKQLGLYKYMMLCIAYFEIVYSVVDLIAEPFIHSYKSTFAVLITTKHSYFGDAGNIALLIAYCALYGFSMAIFAVHFTFRYFATQSSTKKKYCQGSFAIVWFALPVIYSLVWAADCALFLKREDMSNFIRQMIASPSSESASHIFRQTILDTYDLMIDDVIYMGPYYYPIDANGTQYISYKSFVGMGELLVQIMISIFCVFYFGIRCYFKISNEMSDIAEMSKKTRKLQKQLFNSLVLQALIPVVLMYIPVSAVLTFPALNLNFSLGVQSCAITIAVYPAIDPLPTIFIVDAYRRATFELVMELPSEMLSENISKETAKIVVLSKKMSKLQKKLFYALVVQETPDESFWDSAIGNPP</sequence>
<dbReference type="GO" id="GO:0060170">
    <property type="term" value="C:ciliary membrane"/>
    <property type="evidence" value="ECO:0007669"/>
    <property type="project" value="UniProtKB-SubCell"/>
</dbReference>
<evidence type="ECO:0000256" key="10">
    <source>
        <dbReference type="ARBA" id="ARBA00023170"/>
    </source>
</evidence>
<feature type="transmembrane region" description="Helical" evidence="19">
    <location>
        <begin position="132"/>
        <end position="154"/>
    </location>
</feature>
<evidence type="ECO:0000256" key="16">
    <source>
        <dbReference type="ARBA" id="ARBA00067967"/>
    </source>
</evidence>
<accession>A0A8S1EF38</accession>